<protein>
    <submittedName>
        <fullName evidence="1">Uncharacterized protein</fullName>
    </submittedName>
</protein>
<keyword evidence="2" id="KW-1185">Reference proteome</keyword>
<gene>
    <name evidence="1" type="ORF">FJV41_11720</name>
</gene>
<dbReference type="Gene3D" id="1.10.357.10">
    <property type="entry name" value="Tetracycline Repressor, domain 2"/>
    <property type="match status" value="1"/>
</dbReference>
<dbReference type="Proteomes" id="UP000315369">
    <property type="component" value="Unassembled WGS sequence"/>
</dbReference>
<evidence type="ECO:0000313" key="2">
    <source>
        <dbReference type="Proteomes" id="UP000315369"/>
    </source>
</evidence>
<accession>A0A540X3J3</accession>
<name>A0A540X3J3_9BACT</name>
<sequence length="100" mass="11025">MLGFTIEEQAFGAQQGEGPPVAERMRALATPRFPHVARAVDALVDSDFDARFARHGEPRGAFRKALDSDPGPWSTWARVYRNGRDWQVTPGGGPRLLVHA</sequence>
<comment type="caution">
    <text evidence="1">The sequence shown here is derived from an EMBL/GenBank/DDBJ whole genome shotgun (WGS) entry which is preliminary data.</text>
</comment>
<proteinExistence type="predicted"/>
<dbReference type="OrthoDB" id="5293507at2"/>
<evidence type="ECO:0000313" key="1">
    <source>
        <dbReference type="EMBL" id="TQF15816.1"/>
    </source>
</evidence>
<dbReference type="AlphaFoldDB" id="A0A540X3J3"/>
<organism evidence="1 2">
    <name type="scientific">Myxococcus llanfairpwllgwyngyllgogerychwyrndrobwllllantysiliogogogochensis</name>
    <dbReference type="NCBI Taxonomy" id="2590453"/>
    <lineage>
        <taxon>Bacteria</taxon>
        <taxon>Pseudomonadati</taxon>
        <taxon>Myxococcota</taxon>
        <taxon>Myxococcia</taxon>
        <taxon>Myxococcales</taxon>
        <taxon>Cystobacterineae</taxon>
        <taxon>Myxococcaceae</taxon>
        <taxon>Myxococcus</taxon>
    </lineage>
</organism>
<reference evidence="1 2" key="1">
    <citation type="submission" date="2019-06" db="EMBL/GenBank/DDBJ databases">
        <authorList>
            <person name="Livingstone P."/>
            <person name="Whitworth D."/>
        </authorList>
    </citation>
    <scope>NUCLEOTIDE SEQUENCE [LARGE SCALE GENOMIC DNA]</scope>
    <source>
        <strain evidence="1 2">AM401</strain>
    </source>
</reference>
<dbReference type="EMBL" id="VIFM01000035">
    <property type="protein sequence ID" value="TQF15816.1"/>
    <property type="molecule type" value="Genomic_DNA"/>
</dbReference>